<proteinExistence type="predicted"/>
<keyword evidence="2" id="KW-1185">Reference proteome</keyword>
<dbReference type="EMBL" id="BLXT01005549">
    <property type="protein sequence ID" value="GFO23904.1"/>
    <property type="molecule type" value="Genomic_DNA"/>
</dbReference>
<dbReference type="InterPro" id="IPR017850">
    <property type="entry name" value="Alkaline_phosphatase_core_sf"/>
</dbReference>
<accession>A0AAV4BYK0</accession>
<evidence type="ECO:0000313" key="1">
    <source>
        <dbReference type="EMBL" id="GFO23904.1"/>
    </source>
</evidence>
<dbReference type="Gene3D" id="3.40.720.10">
    <property type="entry name" value="Alkaline Phosphatase, subunit A"/>
    <property type="match status" value="1"/>
</dbReference>
<dbReference type="SUPFAM" id="SSF53649">
    <property type="entry name" value="Alkaline phosphatase-like"/>
    <property type="match status" value="1"/>
</dbReference>
<dbReference type="GO" id="GO:0016787">
    <property type="term" value="F:hydrolase activity"/>
    <property type="evidence" value="ECO:0007669"/>
    <property type="project" value="UniProtKB-ARBA"/>
</dbReference>
<sequence>MRPIFVARGPAFKQNAVVESIDTVDIYPLICHLLNIDPAPNNGSLERAEKATLLRVPPKFNNDCDPSPDWSTQNQKCAPVY</sequence>
<dbReference type="AlphaFoldDB" id="A0AAV4BYK0"/>
<protein>
    <submittedName>
        <fullName evidence="1">Ectonucleotide pyrophosphatase/phosphodiesterase family member 5</fullName>
    </submittedName>
</protein>
<comment type="caution">
    <text evidence="1">The sequence shown here is derived from an EMBL/GenBank/DDBJ whole genome shotgun (WGS) entry which is preliminary data.</text>
</comment>
<evidence type="ECO:0000313" key="2">
    <source>
        <dbReference type="Proteomes" id="UP000735302"/>
    </source>
</evidence>
<organism evidence="1 2">
    <name type="scientific">Plakobranchus ocellatus</name>
    <dbReference type="NCBI Taxonomy" id="259542"/>
    <lineage>
        <taxon>Eukaryota</taxon>
        <taxon>Metazoa</taxon>
        <taxon>Spiralia</taxon>
        <taxon>Lophotrochozoa</taxon>
        <taxon>Mollusca</taxon>
        <taxon>Gastropoda</taxon>
        <taxon>Heterobranchia</taxon>
        <taxon>Euthyneura</taxon>
        <taxon>Panpulmonata</taxon>
        <taxon>Sacoglossa</taxon>
        <taxon>Placobranchoidea</taxon>
        <taxon>Plakobranchidae</taxon>
        <taxon>Plakobranchus</taxon>
    </lineage>
</organism>
<name>A0AAV4BYK0_9GAST</name>
<dbReference type="PANTHER" id="PTHR10151">
    <property type="entry name" value="ECTONUCLEOTIDE PYROPHOSPHATASE/PHOSPHODIESTERASE"/>
    <property type="match status" value="1"/>
</dbReference>
<reference evidence="1 2" key="1">
    <citation type="journal article" date="2021" name="Elife">
        <title>Chloroplast acquisition without the gene transfer in kleptoplastic sea slugs, Plakobranchus ocellatus.</title>
        <authorList>
            <person name="Maeda T."/>
            <person name="Takahashi S."/>
            <person name="Yoshida T."/>
            <person name="Shimamura S."/>
            <person name="Takaki Y."/>
            <person name="Nagai Y."/>
            <person name="Toyoda A."/>
            <person name="Suzuki Y."/>
            <person name="Arimoto A."/>
            <person name="Ishii H."/>
            <person name="Satoh N."/>
            <person name="Nishiyama T."/>
            <person name="Hasebe M."/>
            <person name="Maruyama T."/>
            <person name="Minagawa J."/>
            <person name="Obokata J."/>
            <person name="Shigenobu S."/>
        </authorList>
    </citation>
    <scope>NUCLEOTIDE SEQUENCE [LARGE SCALE GENOMIC DNA]</scope>
</reference>
<gene>
    <name evidence="1" type="ORF">PoB_005040900</name>
</gene>
<dbReference type="Proteomes" id="UP000735302">
    <property type="component" value="Unassembled WGS sequence"/>
</dbReference>
<dbReference type="PANTHER" id="PTHR10151:SF120">
    <property type="entry name" value="BIS(5'-ADENOSYL)-TRIPHOSPHATASE"/>
    <property type="match status" value="1"/>
</dbReference>